<dbReference type="SUPFAM" id="SSF53335">
    <property type="entry name" value="S-adenosyl-L-methionine-dependent methyltransferases"/>
    <property type="match status" value="1"/>
</dbReference>
<dbReference type="GO" id="GO:0008168">
    <property type="term" value="F:methyltransferase activity"/>
    <property type="evidence" value="ECO:0007669"/>
    <property type="project" value="UniProtKB-KW"/>
</dbReference>
<keyword evidence="1" id="KW-0489">Methyltransferase</keyword>
<dbReference type="InterPro" id="IPR029063">
    <property type="entry name" value="SAM-dependent_MTases_sf"/>
</dbReference>
<gene>
    <name evidence="1" type="ORF">CDO51_01085</name>
</gene>
<accession>A0A226C356</accession>
<comment type="caution">
    <text evidence="1">The sequence shown here is derived from an EMBL/GenBank/DDBJ whole genome shotgun (WGS) entry which is preliminary data.</text>
</comment>
<evidence type="ECO:0000313" key="1">
    <source>
        <dbReference type="EMBL" id="OWZ85064.1"/>
    </source>
</evidence>
<organism evidence="1 2">
    <name type="scientific">Natranaerobius trueperi</name>
    <dbReference type="NCBI Taxonomy" id="759412"/>
    <lineage>
        <taxon>Bacteria</taxon>
        <taxon>Bacillati</taxon>
        <taxon>Bacillota</taxon>
        <taxon>Clostridia</taxon>
        <taxon>Natranaerobiales</taxon>
        <taxon>Natranaerobiaceae</taxon>
        <taxon>Natranaerobius</taxon>
    </lineage>
</organism>
<dbReference type="GO" id="GO:0032259">
    <property type="term" value="P:methylation"/>
    <property type="evidence" value="ECO:0007669"/>
    <property type="project" value="UniProtKB-KW"/>
</dbReference>
<dbReference type="Pfam" id="PF13489">
    <property type="entry name" value="Methyltransf_23"/>
    <property type="match status" value="1"/>
</dbReference>
<reference evidence="1 2" key="1">
    <citation type="submission" date="2017-06" db="EMBL/GenBank/DDBJ databases">
        <title>Draft Genome Sequence of Natranaerobius trueperi halophilic, alkalithermophilic bacteria from soda lakes.</title>
        <authorList>
            <person name="Zhao B."/>
        </authorList>
    </citation>
    <scope>NUCLEOTIDE SEQUENCE [LARGE SCALE GENOMIC DNA]</scope>
    <source>
        <strain evidence="1 2">DSM 18760</strain>
    </source>
</reference>
<dbReference type="AlphaFoldDB" id="A0A226C356"/>
<dbReference type="EMBL" id="NIQC01000001">
    <property type="protein sequence ID" value="OWZ85064.1"/>
    <property type="molecule type" value="Genomic_DNA"/>
</dbReference>
<name>A0A226C356_9FIRM</name>
<keyword evidence="2" id="KW-1185">Reference proteome</keyword>
<protein>
    <submittedName>
        <fullName evidence="1">Methyltransferase type 12</fullName>
    </submittedName>
</protein>
<keyword evidence="1" id="KW-0808">Transferase</keyword>
<dbReference type="PANTHER" id="PTHR43861">
    <property type="entry name" value="TRANS-ACONITATE 2-METHYLTRANSFERASE-RELATED"/>
    <property type="match status" value="1"/>
</dbReference>
<evidence type="ECO:0000313" key="2">
    <source>
        <dbReference type="Proteomes" id="UP000214588"/>
    </source>
</evidence>
<dbReference type="OrthoDB" id="9816564at2"/>
<dbReference type="Proteomes" id="UP000214588">
    <property type="component" value="Unassembled WGS sequence"/>
</dbReference>
<dbReference type="Gene3D" id="3.40.50.150">
    <property type="entry name" value="Vaccinia Virus protein VP39"/>
    <property type="match status" value="1"/>
</dbReference>
<sequence>MCYSSAYPFQDEKFQHTYYYCQNCEFIFLDEKHIVSSKKEVEVYERHDNNFQNKGYVKMFERFIESNIKPFEDKLKTALDFGCGPGPVLAEMLRQRGIEVDIYDLYFYPEKVYEHKSYDLITSTEVFEHLEDPVKTTKLLKTHLNHGGYLAIMTRFHPRSTIEFNKWFYRIDPTHIAFYQPKTFEVIADKLGMKLVQYDSTDSLVLKKI</sequence>
<proteinExistence type="predicted"/>